<evidence type="ECO:0000313" key="2">
    <source>
        <dbReference type="EMBL" id="GBO04100.1"/>
    </source>
</evidence>
<accession>A0A4Y2TXC8</accession>
<name>A0A4Y2TXC8_ARAVE</name>
<organism evidence="2 3">
    <name type="scientific">Araneus ventricosus</name>
    <name type="common">Orbweaver spider</name>
    <name type="synonym">Epeira ventricosa</name>
    <dbReference type="NCBI Taxonomy" id="182803"/>
    <lineage>
        <taxon>Eukaryota</taxon>
        <taxon>Metazoa</taxon>
        <taxon>Ecdysozoa</taxon>
        <taxon>Arthropoda</taxon>
        <taxon>Chelicerata</taxon>
        <taxon>Arachnida</taxon>
        <taxon>Araneae</taxon>
        <taxon>Araneomorphae</taxon>
        <taxon>Entelegynae</taxon>
        <taxon>Araneoidea</taxon>
        <taxon>Araneidae</taxon>
        <taxon>Araneus</taxon>
    </lineage>
</organism>
<keyword evidence="2" id="KW-0695">RNA-directed DNA polymerase</keyword>
<feature type="domain" description="Reverse transcriptase" evidence="1">
    <location>
        <begin position="15"/>
        <end position="245"/>
    </location>
</feature>
<proteinExistence type="predicted"/>
<dbReference type="PANTHER" id="PTHR19446">
    <property type="entry name" value="REVERSE TRANSCRIPTASES"/>
    <property type="match status" value="1"/>
</dbReference>
<reference evidence="2 3" key="1">
    <citation type="journal article" date="2019" name="Sci. Rep.">
        <title>Orb-weaving spider Araneus ventricosus genome elucidates the spidroin gene catalogue.</title>
        <authorList>
            <person name="Kono N."/>
            <person name="Nakamura H."/>
            <person name="Ohtoshi R."/>
            <person name="Moran D.A.P."/>
            <person name="Shinohara A."/>
            <person name="Yoshida Y."/>
            <person name="Fujiwara M."/>
            <person name="Mori M."/>
            <person name="Tomita M."/>
            <person name="Arakawa K."/>
        </authorList>
    </citation>
    <scope>NUCLEOTIDE SEQUENCE [LARGE SCALE GENOMIC DNA]</scope>
</reference>
<gene>
    <name evidence="2" type="primary">RTase_500</name>
    <name evidence="2" type="ORF">AVEN_217987_1</name>
</gene>
<dbReference type="InterPro" id="IPR000477">
    <property type="entry name" value="RT_dom"/>
</dbReference>
<dbReference type="PROSITE" id="PS50878">
    <property type="entry name" value="RT_POL"/>
    <property type="match status" value="1"/>
</dbReference>
<keyword evidence="2" id="KW-0808">Transferase</keyword>
<dbReference type="Proteomes" id="UP000499080">
    <property type="component" value="Unassembled WGS sequence"/>
</dbReference>
<keyword evidence="3" id="KW-1185">Reference proteome</keyword>
<dbReference type="EMBL" id="BGPR01031193">
    <property type="protein sequence ID" value="GBO04100.1"/>
    <property type="molecule type" value="Genomic_DNA"/>
</dbReference>
<dbReference type="Pfam" id="PF00078">
    <property type="entry name" value="RVT_1"/>
    <property type="match status" value="1"/>
</dbReference>
<sequence>MPIKSVIRLTEIINAILKFQYFPNQWKTAIVAPILKPGKNPRDPSSYRSISLLSSLSKIAEAVILKRLTEATEEQLIPFQFGFRKNLSTVQQLLRITEVICEGMGEGWDTGAVFPDIAKAFDRVWTDGLVYKLIELRVPGNIIRLIATYIRRRIFAVRVRNSLSSEHAIAAGIVQGSKVGPYLFNIYVNDIPSPRTCQTKICLFADDTAVMSTGASDHVMTFLNDYLDQLGRWLIRWKVQVNSDK</sequence>
<comment type="caution">
    <text evidence="2">The sequence shown here is derived from an EMBL/GenBank/DDBJ whole genome shotgun (WGS) entry which is preliminary data.</text>
</comment>
<dbReference type="GO" id="GO:0003964">
    <property type="term" value="F:RNA-directed DNA polymerase activity"/>
    <property type="evidence" value="ECO:0007669"/>
    <property type="project" value="UniProtKB-KW"/>
</dbReference>
<dbReference type="InterPro" id="IPR043502">
    <property type="entry name" value="DNA/RNA_pol_sf"/>
</dbReference>
<dbReference type="SUPFAM" id="SSF56672">
    <property type="entry name" value="DNA/RNA polymerases"/>
    <property type="match status" value="1"/>
</dbReference>
<dbReference type="OrthoDB" id="7699805at2759"/>
<dbReference type="AlphaFoldDB" id="A0A4Y2TXC8"/>
<protein>
    <submittedName>
        <fullName evidence="2">Putative RNA-directed DNA polymerase from transposon BS</fullName>
    </submittedName>
</protein>
<keyword evidence="2" id="KW-0548">Nucleotidyltransferase</keyword>
<evidence type="ECO:0000313" key="3">
    <source>
        <dbReference type="Proteomes" id="UP000499080"/>
    </source>
</evidence>
<evidence type="ECO:0000259" key="1">
    <source>
        <dbReference type="PROSITE" id="PS50878"/>
    </source>
</evidence>
<dbReference type="CDD" id="cd01650">
    <property type="entry name" value="RT_nLTR_like"/>
    <property type="match status" value="1"/>
</dbReference>